<dbReference type="GO" id="GO:0030246">
    <property type="term" value="F:carbohydrate binding"/>
    <property type="evidence" value="ECO:0007669"/>
    <property type="project" value="InterPro"/>
</dbReference>
<dbReference type="Proteomes" id="UP000828390">
    <property type="component" value="Unassembled WGS sequence"/>
</dbReference>
<evidence type="ECO:0000313" key="3">
    <source>
        <dbReference type="Proteomes" id="UP000828390"/>
    </source>
</evidence>
<organism evidence="2 3">
    <name type="scientific">Dreissena polymorpha</name>
    <name type="common">Zebra mussel</name>
    <name type="synonym">Mytilus polymorpha</name>
    <dbReference type="NCBI Taxonomy" id="45954"/>
    <lineage>
        <taxon>Eukaryota</taxon>
        <taxon>Metazoa</taxon>
        <taxon>Spiralia</taxon>
        <taxon>Lophotrochozoa</taxon>
        <taxon>Mollusca</taxon>
        <taxon>Bivalvia</taxon>
        <taxon>Autobranchia</taxon>
        <taxon>Heteroconchia</taxon>
        <taxon>Euheterodonta</taxon>
        <taxon>Imparidentia</taxon>
        <taxon>Neoheterodontei</taxon>
        <taxon>Myida</taxon>
        <taxon>Dreissenoidea</taxon>
        <taxon>Dreissenidae</taxon>
        <taxon>Dreissena</taxon>
    </lineage>
</organism>
<reference evidence="2" key="2">
    <citation type="submission" date="2020-11" db="EMBL/GenBank/DDBJ databases">
        <authorList>
            <person name="McCartney M.A."/>
            <person name="Auch B."/>
            <person name="Kono T."/>
            <person name="Mallez S."/>
            <person name="Becker A."/>
            <person name="Gohl D.M."/>
            <person name="Silverstein K.A.T."/>
            <person name="Koren S."/>
            <person name="Bechman K.B."/>
            <person name="Herman A."/>
            <person name="Abrahante J.E."/>
            <person name="Garbe J."/>
        </authorList>
    </citation>
    <scope>NUCLEOTIDE SEQUENCE</scope>
    <source>
        <strain evidence="2">Duluth1</strain>
        <tissue evidence="2">Whole animal</tissue>
    </source>
</reference>
<protein>
    <recommendedName>
        <fullName evidence="1">SUEL-type lectin domain-containing protein</fullName>
    </recommendedName>
</protein>
<dbReference type="InterPro" id="IPR000922">
    <property type="entry name" value="Lectin_gal-bd_dom"/>
</dbReference>
<dbReference type="Pfam" id="PF02140">
    <property type="entry name" value="SUEL_Lectin"/>
    <property type="match status" value="1"/>
</dbReference>
<comment type="caution">
    <text evidence="2">The sequence shown here is derived from an EMBL/GenBank/DDBJ whole genome shotgun (WGS) entry which is preliminary data.</text>
</comment>
<sequence>MMYFIEALGGSIVCEGADICMNCPPGQKLVVGSAIFGRNQGDAICPCQQMFNTSCMSTTAKAKSLCDGKSQCCLNANIIVFEDPCPGTYKYLEVDFACFSILP</sequence>
<name>A0A9D4JKH0_DREPO</name>
<evidence type="ECO:0000259" key="1">
    <source>
        <dbReference type="PROSITE" id="PS50228"/>
    </source>
</evidence>
<reference evidence="2" key="1">
    <citation type="journal article" date="2019" name="bioRxiv">
        <title>The Genome of the Zebra Mussel, Dreissena polymorpha: A Resource for Invasive Species Research.</title>
        <authorList>
            <person name="McCartney M.A."/>
            <person name="Auch B."/>
            <person name="Kono T."/>
            <person name="Mallez S."/>
            <person name="Zhang Y."/>
            <person name="Obille A."/>
            <person name="Becker A."/>
            <person name="Abrahante J.E."/>
            <person name="Garbe J."/>
            <person name="Badalamenti J.P."/>
            <person name="Herman A."/>
            <person name="Mangelson H."/>
            <person name="Liachko I."/>
            <person name="Sullivan S."/>
            <person name="Sone E.D."/>
            <person name="Koren S."/>
            <person name="Silverstein K.A.T."/>
            <person name="Beckman K.B."/>
            <person name="Gohl D.M."/>
        </authorList>
    </citation>
    <scope>NUCLEOTIDE SEQUENCE</scope>
    <source>
        <strain evidence="2">Duluth1</strain>
        <tissue evidence="2">Whole animal</tissue>
    </source>
</reference>
<dbReference type="PANTHER" id="PTHR46780">
    <property type="entry name" value="PROTEIN EVA-1"/>
    <property type="match status" value="1"/>
</dbReference>
<keyword evidence="3" id="KW-1185">Reference proteome</keyword>
<dbReference type="EMBL" id="JAIWYP010000006">
    <property type="protein sequence ID" value="KAH3815405.1"/>
    <property type="molecule type" value="Genomic_DNA"/>
</dbReference>
<dbReference type="PROSITE" id="PS50228">
    <property type="entry name" value="SUEL_LECTIN"/>
    <property type="match status" value="1"/>
</dbReference>
<feature type="domain" description="SUEL-type lectin" evidence="1">
    <location>
        <begin position="13"/>
        <end position="99"/>
    </location>
</feature>
<gene>
    <name evidence="2" type="ORF">DPMN_143927</name>
</gene>
<dbReference type="InterPro" id="IPR043159">
    <property type="entry name" value="Lectin_gal-bd_sf"/>
</dbReference>
<evidence type="ECO:0000313" key="2">
    <source>
        <dbReference type="EMBL" id="KAH3815405.1"/>
    </source>
</evidence>
<proteinExistence type="predicted"/>
<accession>A0A9D4JKH0</accession>
<dbReference type="AlphaFoldDB" id="A0A9D4JKH0"/>
<dbReference type="Gene3D" id="2.60.120.740">
    <property type="match status" value="1"/>
</dbReference>